<proteinExistence type="predicted"/>
<accession>A0ABY2WIA1</accession>
<evidence type="ECO:0000256" key="1">
    <source>
        <dbReference type="SAM" id="Phobius"/>
    </source>
</evidence>
<evidence type="ECO:0000259" key="2">
    <source>
        <dbReference type="Pfam" id="PF06580"/>
    </source>
</evidence>
<dbReference type="EMBL" id="VCNI01000002">
    <property type="protein sequence ID" value="TMU54579.1"/>
    <property type="molecule type" value="Genomic_DNA"/>
</dbReference>
<sequence length="336" mass="38756">MKRSVILLIHFSLWALLYSIALLITNFVMDIAQPEYGVVPTDVIFPIAFYLIIIFACPFYIFYALFPKLINGKSKVQWNLLALGLIISIPLILLWLDNQAFIFSNYIKSLALILLPTLFGVLFRSFFMWIEQNNLRIQLEKLSFESELAQLRLQINPHFLFNTLNNIDSLIADQPKKASDLLLKLSDIMRYMLYEAGVSKVNLDKEVEYLENFVFLQKQRFKDKESINFSVVGKVGSIEIPPMLLIPFVENTFKHYSPVGENCGIDIRVQIGENKVKLCCQNSYDSNDSSKDKWSGIGLKTVKRRLGLIYKDDYGLKITRKDNTYTVNLTIPSYDN</sequence>
<organism evidence="3 4">
    <name type="scientific">Flagellimonas algicola</name>
    <dbReference type="NCBI Taxonomy" id="2583815"/>
    <lineage>
        <taxon>Bacteria</taxon>
        <taxon>Pseudomonadati</taxon>
        <taxon>Bacteroidota</taxon>
        <taxon>Flavobacteriia</taxon>
        <taxon>Flavobacteriales</taxon>
        <taxon>Flavobacteriaceae</taxon>
        <taxon>Flagellimonas</taxon>
    </lineage>
</organism>
<feature type="transmembrane region" description="Helical" evidence="1">
    <location>
        <begin position="78"/>
        <end position="96"/>
    </location>
</feature>
<feature type="domain" description="Signal transduction histidine kinase internal region" evidence="2">
    <location>
        <begin position="147"/>
        <end position="224"/>
    </location>
</feature>
<reference evidence="3 4" key="1">
    <citation type="submission" date="2019-05" db="EMBL/GenBank/DDBJ databases">
        <title>Flagellimonas sp. AsT0115, sp. nov., isolated from a marine red algae, Asparagopsis taxiformis.</title>
        <authorList>
            <person name="Kim J."/>
            <person name="Jeong S.E."/>
            <person name="Jeon C.O."/>
        </authorList>
    </citation>
    <scope>NUCLEOTIDE SEQUENCE [LARGE SCALE GENOMIC DNA]</scope>
    <source>
        <strain evidence="3 4">AsT0115</strain>
    </source>
</reference>
<dbReference type="Pfam" id="PF06580">
    <property type="entry name" value="His_kinase"/>
    <property type="match status" value="1"/>
</dbReference>
<dbReference type="PANTHER" id="PTHR34220:SF7">
    <property type="entry name" value="SENSOR HISTIDINE KINASE YPDA"/>
    <property type="match status" value="1"/>
</dbReference>
<feature type="transmembrane region" description="Helical" evidence="1">
    <location>
        <begin position="47"/>
        <end position="66"/>
    </location>
</feature>
<evidence type="ECO:0000313" key="3">
    <source>
        <dbReference type="EMBL" id="TMU54579.1"/>
    </source>
</evidence>
<keyword evidence="1" id="KW-0812">Transmembrane</keyword>
<keyword evidence="1" id="KW-0472">Membrane</keyword>
<keyword evidence="1" id="KW-1133">Transmembrane helix</keyword>
<dbReference type="Proteomes" id="UP000751614">
    <property type="component" value="Unassembled WGS sequence"/>
</dbReference>
<protein>
    <recommendedName>
        <fullName evidence="2">Signal transduction histidine kinase internal region domain-containing protein</fullName>
    </recommendedName>
</protein>
<dbReference type="PANTHER" id="PTHR34220">
    <property type="entry name" value="SENSOR HISTIDINE KINASE YPDA"/>
    <property type="match status" value="1"/>
</dbReference>
<keyword evidence="4" id="KW-1185">Reference proteome</keyword>
<feature type="transmembrane region" description="Helical" evidence="1">
    <location>
        <begin position="108"/>
        <end position="130"/>
    </location>
</feature>
<name>A0ABY2WIA1_9FLAO</name>
<dbReference type="InterPro" id="IPR010559">
    <property type="entry name" value="Sig_transdc_His_kin_internal"/>
</dbReference>
<evidence type="ECO:0000313" key="4">
    <source>
        <dbReference type="Proteomes" id="UP000751614"/>
    </source>
</evidence>
<gene>
    <name evidence="3" type="ORF">FGG15_10215</name>
</gene>
<comment type="caution">
    <text evidence="3">The sequence shown here is derived from an EMBL/GenBank/DDBJ whole genome shotgun (WGS) entry which is preliminary data.</text>
</comment>
<feature type="transmembrane region" description="Helical" evidence="1">
    <location>
        <begin position="7"/>
        <end position="27"/>
    </location>
</feature>
<dbReference type="InterPro" id="IPR050640">
    <property type="entry name" value="Bact_2-comp_sensor_kinase"/>
</dbReference>